<keyword evidence="4" id="KW-1185">Reference proteome</keyword>
<dbReference type="EMBL" id="CP049801">
    <property type="protein sequence ID" value="QIO07015.1"/>
    <property type="molecule type" value="Genomic_DNA"/>
</dbReference>
<reference evidence="3 4" key="1">
    <citation type="submission" date="2020-03" db="EMBL/GenBank/DDBJ databases">
        <authorList>
            <person name="Zhu W."/>
        </authorList>
    </citation>
    <scope>NUCLEOTIDE SEQUENCE [LARGE SCALE GENOMIC DNA]</scope>
    <source>
        <strain evidence="3 4">323-1</strain>
    </source>
</reference>
<keyword evidence="1" id="KW-0732">Signal</keyword>
<protein>
    <submittedName>
        <fullName evidence="3">Triacylglycerol lipase</fullName>
    </submittedName>
</protein>
<dbReference type="KEGG" id="asha:G8E00_14265"/>
<evidence type="ECO:0000313" key="3">
    <source>
        <dbReference type="EMBL" id="QIO07015.1"/>
    </source>
</evidence>
<dbReference type="RefSeq" id="WP_166011155.1">
    <property type="nucleotide sequence ID" value="NZ_CP049801.1"/>
</dbReference>
<dbReference type="Gene3D" id="3.40.50.1820">
    <property type="entry name" value="alpha/beta hydrolase"/>
    <property type="match status" value="1"/>
</dbReference>
<evidence type="ECO:0000259" key="2">
    <source>
        <dbReference type="Pfam" id="PF00561"/>
    </source>
</evidence>
<dbReference type="InterPro" id="IPR000073">
    <property type="entry name" value="AB_hydrolase_1"/>
</dbReference>
<accession>A0A6G8RYS5</accession>
<evidence type="ECO:0000313" key="4">
    <source>
        <dbReference type="Proteomes" id="UP000502297"/>
    </source>
</evidence>
<feature type="signal peptide" evidence="1">
    <location>
        <begin position="1"/>
        <end position="23"/>
    </location>
</feature>
<dbReference type="Proteomes" id="UP000502297">
    <property type="component" value="Chromosome"/>
</dbReference>
<organism evidence="3 4">
    <name type="scientific">Acinetobacter shaoyimingii</name>
    <dbReference type="NCBI Taxonomy" id="2715164"/>
    <lineage>
        <taxon>Bacteria</taxon>
        <taxon>Pseudomonadati</taxon>
        <taxon>Pseudomonadota</taxon>
        <taxon>Gammaproteobacteria</taxon>
        <taxon>Moraxellales</taxon>
        <taxon>Moraxellaceae</taxon>
        <taxon>Acinetobacter</taxon>
    </lineage>
</organism>
<sequence>MKTGILKAGLCLGLIFSTLNTNAEVHEVTGKATSDYAQTKYPLFFIHGMFGFSKLGLEKFGVDYWYQILPDLKRNGAQVFASQLSPLHTTEFRGEQALIQLEEVLAISGSPKVNLIGHSQGGPTARYISGVAPEKVASVTGVSGTNLGSPVADLVEGKKPLNNILAPLVNGVVSPIISFAQLIKNLPSDFKGSINSLTLAGSLKFNERFPMGMPANQACTDGPHQQQGIYFYSWIGNANRTNFLDPDTIFTALGPYAFDKQENDGLVSVCSSKFGKTIRDDYKLNHFDAINQVLGLKSKSAPDPVALYRQHANRLKLQGL</sequence>
<dbReference type="AlphaFoldDB" id="A0A6G8RYS5"/>
<dbReference type="InterPro" id="IPR029058">
    <property type="entry name" value="AB_hydrolase_fold"/>
</dbReference>
<feature type="chain" id="PRO_5026219879" evidence="1">
    <location>
        <begin position="24"/>
        <end position="320"/>
    </location>
</feature>
<feature type="domain" description="AB hydrolase-1" evidence="2">
    <location>
        <begin position="41"/>
        <end position="153"/>
    </location>
</feature>
<dbReference type="SUPFAM" id="SSF53474">
    <property type="entry name" value="alpha/beta-Hydrolases"/>
    <property type="match status" value="1"/>
</dbReference>
<name>A0A6G8RYS5_9GAMM</name>
<gene>
    <name evidence="3" type="ORF">G8E00_14265</name>
</gene>
<dbReference type="Pfam" id="PF00561">
    <property type="entry name" value="Abhydrolase_1"/>
    <property type="match status" value="1"/>
</dbReference>
<evidence type="ECO:0000256" key="1">
    <source>
        <dbReference type="SAM" id="SignalP"/>
    </source>
</evidence>
<proteinExistence type="predicted"/>